<feature type="transmembrane region" description="Helical" evidence="9">
    <location>
        <begin position="497"/>
        <end position="515"/>
    </location>
</feature>
<feature type="transmembrane region" description="Helical" evidence="9">
    <location>
        <begin position="239"/>
        <end position="259"/>
    </location>
</feature>
<feature type="transmembrane region" description="Helical" evidence="9">
    <location>
        <begin position="176"/>
        <end position="198"/>
    </location>
</feature>
<evidence type="ECO:0000256" key="2">
    <source>
        <dbReference type="ARBA" id="ARBA00004236"/>
    </source>
</evidence>
<dbReference type="InterPro" id="IPR011701">
    <property type="entry name" value="MFS"/>
</dbReference>
<reference evidence="11 12" key="1">
    <citation type="submission" date="2015-04" db="EMBL/GenBank/DDBJ databases">
        <title>The draft genome sequence of Fusarium langsethiae, a T-2/HT-2 mycotoxin producer.</title>
        <authorList>
            <person name="Lysoe E."/>
            <person name="Divon H.H."/>
            <person name="Terzi V."/>
            <person name="Orru L."/>
            <person name="Lamontanara A."/>
            <person name="Kolseth A.-K."/>
            <person name="Frandsen R.J."/>
            <person name="Nielsen K."/>
            <person name="Thrane U."/>
        </authorList>
    </citation>
    <scope>NUCLEOTIDE SEQUENCE [LARGE SCALE GENOMIC DNA]</scope>
    <source>
        <strain evidence="11 12">Fl201059</strain>
    </source>
</reference>
<dbReference type="PANTHER" id="PTHR23502:SF134">
    <property type="entry name" value="MAJOR FACILITATOR SUPERFAMILY (MFS) PROFILE DOMAIN-CONTAINING PROTEIN-RELATED"/>
    <property type="match status" value="1"/>
</dbReference>
<proteinExistence type="inferred from homology"/>
<keyword evidence="8" id="KW-0325">Glycoprotein</keyword>
<evidence type="ECO:0000256" key="8">
    <source>
        <dbReference type="ARBA" id="ARBA00023180"/>
    </source>
</evidence>
<protein>
    <submittedName>
        <fullName evidence="11">Drug proton antiporter yhk8</fullName>
    </submittedName>
</protein>
<evidence type="ECO:0000256" key="5">
    <source>
        <dbReference type="ARBA" id="ARBA00022692"/>
    </source>
</evidence>
<name>A0A0M9EMH4_FUSLA</name>
<dbReference type="GO" id="GO:0005886">
    <property type="term" value="C:plasma membrane"/>
    <property type="evidence" value="ECO:0007669"/>
    <property type="project" value="UniProtKB-SubCell"/>
</dbReference>
<dbReference type="Gene3D" id="1.20.1250.20">
    <property type="entry name" value="MFS general substrate transporter like domains"/>
    <property type="match status" value="1"/>
</dbReference>
<feature type="transmembrane region" description="Helical" evidence="9">
    <location>
        <begin position="425"/>
        <end position="452"/>
    </location>
</feature>
<keyword evidence="6 9" id="KW-1133">Transmembrane helix</keyword>
<feature type="transmembrane region" description="Helical" evidence="9">
    <location>
        <begin position="210"/>
        <end position="227"/>
    </location>
</feature>
<dbReference type="EMBL" id="JXCE01000758">
    <property type="protein sequence ID" value="KPA36088.1"/>
    <property type="molecule type" value="Genomic_DNA"/>
</dbReference>
<comment type="caution">
    <text evidence="11">The sequence shown here is derived from an EMBL/GenBank/DDBJ whole genome shotgun (WGS) entry which is preliminary data.</text>
</comment>
<evidence type="ECO:0000259" key="10">
    <source>
        <dbReference type="PROSITE" id="PS50850"/>
    </source>
</evidence>
<feature type="transmembrane region" description="Helical" evidence="9">
    <location>
        <begin position="123"/>
        <end position="142"/>
    </location>
</feature>
<evidence type="ECO:0000256" key="4">
    <source>
        <dbReference type="ARBA" id="ARBA00022475"/>
    </source>
</evidence>
<evidence type="ECO:0000256" key="6">
    <source>
        <dbReference type="ARBA" id="ARBA00022989"/>
    </source>
</evidence>
<keyword evidence="5 9" id="KW-0812">Transmembrane</keyword>
<evidence type="ECO:0000313" key="12">
    <source>
        <dbReference type="Proteomes" id="UP000037904"/>
    </source>
</evidence>
<keyword evidence="7 9" id="KW-0472">Membrane</keyword>
<dbReference type="FunFam" id="1.20.1250.20:FF:000082">
    <property type="entry name" value="MFS multidrug transporter, putative"/>
    <property type="match status" value="1"/>
</dbReference>
<dbReference type="PROSITE" id="PS50850">
    <property type="entry name" value="MFS"/>
    <property type="match status" value="1"/>
</dbReference>
<dbReference type="PRINTS" id="PR01036">
    <property type="entry name" value="TCRTETB"/>
</dbReference>
<dbReference type="GO" id="GO:0022857">
    <property type="term" value="F:transmembrane transporter activity"/>
    <property type="evidence" value="ECO:0007669"/>
    <property type="project" value="InterPro"/>
</dbReference>
<feature type="transmembrane region" description="Helical" evidence="9">
    <location>
        <begin position="149"/>
        <end position="170"/>
    </location>
</feature>
<keyword evidence="12" id="KW-1185">Reference proteome</keyword>
<keyword evidence="4" id="KW-1003">Cell membrane</keyword>
<organism evidence="11 12">
    <name type="scientific">Fusarium langsethiae</name>
    <dbReference type="NCBI Taxonomy" id="179993"/>
    <lineage>
        <taxon>Eukaryota</taxon>
        <taxon>Fungi</taxon>
        <taxon>Dikarya</taxon>
        <taxon>Ascomycota</taxon>
        <taxon>Pezizomycotina</taxon>
        <taxon>Sordariomycetes</taxon>
        <taxon>Hypocreomycetidae</taxon>
        <taxon>Hypocreales</taxon>
        <taxon>Nectriaceae</taxon>
        <taxon>Fusarium</taxon>
    </lineage>
</organism>
<feature type="domain" description="Major facilitator superfamily (MFS) profile" evidence="10">
    <location>
        <begin position="85"/>
        <end position="517"/>
    </location>
</feature>
<evidence type="ECO:0000256" key="1">
    <source>
        <dbReference type="ARBA" id="ARBA00004141"/>
    </source>
</evidence>
<gene>
    <name evidence="11" type="ORF">FLAG1_11163</name>
</gene>
<evidence type="ECO:0000256" key="7">
    <source>
        <dbReference type="ARBA" id="ARBA00023136"/>
    </source>
</evidence>
<dbReference type="SUPFAM" id="SSF103473">
    <property type="entry name" value="MFS general substrate transporter"/>
    <property type="match status" value="1"/>
</dbReference>
<dbReference type="AlphaFoldDB" id="A0A0M9EMH4"/>
<accession>A0A0M9EMH4</accession>
<feature type="transmembrane region" description="Helical" evidence="9">
    <location>
        <begin position="321"/>
        <end position="340"/>
    </location>
</feature>
<dbReference type="Pfam" id="PF07690">
    <property type="entry name" value="MFS_1"/>
    <property type="match status" value="1"/>
</dbReference>
<comment type="subcellular location">
    <subcellularLocation>
        <location evidence="2">Cell membrane</location>
    </subcellularLocation>
    <subcellularLocation>
        <location evidence="1">Membrane</location>
        <topology evidence="1">Multi-pass membrane protein</topology>
    </subcellularLocation>
</comment>
<feature type="transmembrane region" description="Helical" evidence="9">
    <location>
        <begin position="360"/>
        <end position="379"/>
    </location>
</feature>
<dbReference type="OrthoDB" id="6770063at2759"/>
<feature type="transmembrane region" description="Helical" evidence="9">
    <location>
        <begin position="400"/>
        <end position="419"/>
    </location>
</feature>
<dbReference type="PANTHER" id="PTHR23502">
    <property type="entry name" value="MAJOR FACILITATOR SUPERFAMILY"/>
    <property type="match status" value="1"/>
</dbReference>
<dbReference type="InterPro" id="IPR020846">
    <property type="entry name" value="MFS_dom"/>
</dbReference>
<dbReference type="InterPro" id="IPR036259">
    <property type="entry name" value="MFS_trans_sf"/>
</dbReference>
<dbReference type="Proteomes" id="UP000037904">
    <property type="component" value="Unassembled WGS sequence"/>
</dbReference>
<comment type="similarity">
    <text evidence="3">Belongs to the major facilitator superfamily.</text>
</comment>
<evidence type="ECO:0000256" key="3">
    <source>
        <dbReference type="ARBA" id="ARBA00008335"/>
    </source>
</evidence>
<evidence type="ECO:0000256" key="9">
    <source>
        <dbReference type="SAM" id="Phobius"/>
    </source>
</evidence>
<sequence length="530" mass="58137">MTNVPDVETKAPEKDLDHISFSQEPAVDAHNGIQLPLGFEALDPSFTVAEHLQSNHINASPTSTTNKTPHFQSPFSWSHRKKITILSGAFMASTLASYSAGAYAMASEPLRNKWNIGDTQFNAGITLFVTGFAIAPMVLAPVSEVHGRYWVFVGSGIVFFLGSLGCAVTESFAGMMVARLITGNGAAVFATLTGGVVSDLYRKEDRNTPMALYSLSIMVGTGLGPLVSGAIVDRLGWRWIFYLQLITIGTATTIIFFFFQETRSNVLLRRKCIALNKIQFKTPNGTIVSFYPLVGENLHVGISMLWRSLAFPLRLLVTESILFWFSLWVSFAWAILYMQFSSIGIVFRGVYGFDSTQVGAVYAVVVVGSMLSILMAVIQELLTRWIFPHMSLSITPEQRLLSPCIQSILLPIGLFWFFMSAKSEVAWVCPTLAIGSCTVGIYSIYLAVFNYLADTYHSYASSALAAQSLCRNLLGGIFPLLTARMINSLTLKGTGGLLGGLGLLLTTIPWLLYFYGRQIRARSPFAKEMA</sequence>
<evidence type="ECO:0000313" key="11">
    <source>
        <dbReference type="EMBL" id="KPA36088.1"/>
    </source>
</evidence>
<feature type="transmembrane region" description="Helical" evidence="9">
    <location>
        <begin position="83"/>
        <end position="103"/>
    </location>
</feature>